<evidence type="ECO:0000313" key="3">
    <source>
        <dbReference type="WBParaSite" id="nRc.2.0.1.t08656-RA"/>
    </source>
</evidence>
<sequence length="364" mass="41007">MLKIFALLLLAAYVRSDCPQFGDWLPWTQHCLWVPLASMRKDLADACQTTINMTRTGPAFPLPPGFQLPEKCGHCSFKVRCRKRDKQEGCFSLEPQKETCHEFGDVCSIAPHPKIGCRWGLLFAALKNCANRADLADWRREGLRKFAEGLPEMNCFDKDGQCKCCCHPYRPNEEGTACIKEEEAKCEPFGQFNEWSQCLWYPLKDIAEGLKSHCQLDVQATLPPNLMPTPPGLKIPEKCGYCSFKARCRKRDRKEGCFHIDGEKKACGPDDCPTCGDVCTVPKIGESCDWGKTIGKALMSKAEAFTGVMPYWKRRGVHQLMRHLPYGECKEVGGQCKCCCHPYQPNEDGTKCVLTPMCSFDPSH</sequence>
<keyword evidence="1" id="KW-0732">Signal</keyword>
<feature type="signal peptide" evidence="1">
    <location>
        <begin position="1"/>
        <end position="16"/>
    </location>
</feature>
<dbReference type="AlphaFoldDB" id="A0A915I4H7"/>
<name>A0A915I4H7_ROMCU</name>
<protein>
    <submittedName>
        <fullName evidence="3">Uncharacterized protein</fullName>
    </submittedName>
</protein>
<organism evidence="2 3">
    <name type="scientific">Romanomermis culicivorax</name>
    <name type="common">Nematode worm</name>
    <dbReference type="NCBI Taxonomy" id="13658"/>
    <lineage>
        <taxon>Eukaryota</taxon>
        <taxon>Metazoa</taxon>
        <taxon>Ecdysozoa</taxon>
        <taxon>Nematoda</taxon>
        <taxon>Enoplea</taxon>
        <taxon>Dorylaimia</taxon>
        <taxon>Mermithida</taxon>
        <taxon>Mermithoidea</taxon>
        <taxon>Mermithidae</taxon>
        <taxon>Romanomermis</taxon>
    </lineage>
</organism>
<accession>A0A915I4H7</accession>
<keyword evidence="2" id="KW-1185">Reference proteome</keyword>
<reference evidence="3" key="1">
    <citation type="submission" date="2022-11" db="UniProtKB">
        <authorList>
            <consortium name="WormBaseParasite"/>
        </authorList>
    </citation>
    <scope>IDENTIFICATION</scope>
</reference>
<dbReference type="WBParaSite" id="nRc.2.0.1.t08656-RA">
    <property type="protein sequence ID" value="nRc.2.0.1.t08656-RA"/>
    <property type="gene ID" value="nRc.2.0.1.g08656"/>
</dbReference>
<evidence type="ECO:0000313" key="2">
    <source>
        <dbReference type="Proteomes" id="UP000887565"/>
    </source>
</evidence>
<proteinExistence type="predicted"/>
<evidence type="ECO:0000256" key="1">
    <source>
        <dbReference type="SAM" id="SignalP"/>
    </source>
</evidence>
<feature type="chain" id="PRO_5037309668" evidence="1">
    <location>
        <begin position="17"/>
        <end position="364"/>
    </location>
</feature>
<dbReference type="OMA" id="KCCCHPY"/>
<dbReference type="Proteomes" id="UP000887565">
    <property type="component" value="Unplaced"/>
</dbReference>